<comment type="caution">
    <text evidence="2">The sequence shown here is derived from an EMBL/GenBank/DDBJ whole genome shotgun (WGS) entry which is preliminary data.</text>
</comment>
<dbReference type="Proteomes" id="UP001385951">
    <property type="component" value="Unassembled WGS sequence"/>
</dbReference>
<proteinExistence type="predicted"/>
<accession>A0AAW0GQY3</accession>
<dbReference type="AlphaFoldDB" id="A0AAW0GQY3"/>
<reference evidence="2 3" key="1">
    <citation type="submission" date="2022-09" db="EMBL/GenBank/DDBJ databases">
        <authorList>
            <person name="Palmer J.M."/>
        </authorList>
    </citation>
    <scope>NUCLEOTIDE SEQUENCE [LARGE SCALE GENOMIC DNA]</scope>
    <source>
        <strain evidence="2 3">DSM 7382</strain>
    </source>
</reference>
<keyword evidence="3" id="KW-1185">Reference proteome</keyword>
<name>A0AAW0GQY3_9APHY</name>
<dbReference type="EMBL" id="JASBNA010000001">
    <property type="protein sequence ID" value="KAK7696013.1"/>
    <property type="molecule type" value="Genomic_DNA"/>
</dbReference>
<protein>
    <submittedName>
        <fullName evidence="2">Uncharacterized protein</fullName>
    </submittedName>
</protein>
<evidence type="ECO:0000256" key="1">
    <source>
        <dbReference type="SAM" id="Phobius"/>
    </source>
</evidence>
<feature type="transmembrane region" description="Helical" evidence="1">
    <location>
        <begin position="28"/>
        <end position="47"/>
    </location>
</feature>
<keyword evidence="1" id="KW-0472">Membrane</keyword>
<organism evidence="2 3">
    <name type="scientific">Cerrena zonata</name>
    <dbReference type="NCBI Taxonomy" id="2478898"/>
    <lineage>
        <taxon>Eukaryota</taxon>
        <taxon>Fungi</taxon>
        <taxon>Dikarya</taxon>
        <taxon>Basidiomycota</taxon>
        <taxon>Agaricomycotina</taxon>
        <taxon>Agaricomycetes</taxon>
        <taxon>Polyporales</taxon>
        <taxon>Cerrenaceae</taxon>
        <taxon>Cerrena</taxon>
    </lineage>
</organism>
<evidence type="ECO:0000313" key="2">
    <source>
        <dbReference type="EMBL" id="KAK7696013.1"/>
    </source>
</evidence>
<gene>
    <name evidence="2" type="ORF">QCA50_000653</name>
</gene>
<keyword evidence="1" id="KW-0812">Transmembrane</keyword>
<keyword evidence="1" id="KW-1133">Transmembrane helix</keyword>
<sequence length="239" mass="26889">MDRESADILGGRLNIAQQDSGSSLWSTVQLFLLLAVSLASLFAWIRLQPAWAKYQDRRYRKQKRRKYGIPDDDNRPFEVAHAAAVARRKPIRLERVQHDADAQRIGGDRHAGLQPFIQEQGQSLGNGYAQPTETQSTRRLVKRGNSGHVYATSPTQASYNTPIYTSPQDPQDSHRQARTGILINPPTPPVTHMAIGAQMSMMYMTTINNSIRTKSSITGGMMLLKNTMIPRWSLMILQM</sequence>
<evidence type="ECO:0000313" key="3">
    <source>
        <dbReference type="Proteomes" id="UP001385951"/>
    </source>
</evidence>